<name>A0A2P9HB30_9HYPH</name>
<dbReference type="GO" id="GO:0006355">
    <property type="term" value="P:regulation of DNA-templated transcription"/>
    <property type="evidence" value="ECO:0007669"/>
    <property type="project" value="InterPro"/>
</dbReference>
<dbReference type="AlphaFoldDB" id="A0A2P9HB30"/>
<dbReference type="InterPro" id="IPR000595">
    <property type="entry name" value="cNMP-bd_dom"/>
</dbReference>
<evidence type="ECO:0000256" key="1">
    <source>
        <dbReference type="ARBA" id="ARBA00023015"/>
    </source>
</evidence>
<gene>
    <name evidence="6" type="ORF">OHAE_4096</name>
</gene>
<dbReference type="GO" id="GO:0016301">
    <property type="term" value="F:kinase activity"/>
    <property type="evidence" value="ECO:0007669"/>
    <property type="project" value="UniProtKB-KW"/>
</dbReference>
<evidence type="ECO:0000256" key="2">
    <source>
        <dbReference type="ARBA" id="ARBA00023125"/>
    </source>
</evidence>
<dbReference type="Gene3D" id="2.60.120.10">
    <property type="entry name" value="Jelly Rolls"/>
    <property type="match status" value="1"/>
</dbReference>
<evidence type="ECO:0000259" key="5">
    <source>
        <dbReference type="Pfam" id="PF13545"/>
    </source>
</evidence>
<dbReference type="InterPro" id="IPR018490">
    <property type="entry name" value="cNMP-bd_dom_sf"/>
</dbReference>
<dbReference type="GO" id="GO:0003677">
    <property type="term" value="F:DNA binding"/>
    <property type="evidence" value="ECO:0007669"/>
    <property type="project" value="UniProtKB-KW"/>
</dbReference>
<dbReference type="InterPro" id="IPR012318">
    <property type="entry name" value="HTH_CRP"/>
</dbReference>
<evidence type="ECO:0000313" key="6">
    <source>
        <dbReference type="EMBL" id="SPL61304.1"/>
    </source>
</evidence>
<evidence type="ECO:0000313" key="7">
    <source>
        <dbReference type="Proteomes" id="UP000246073"/>
    </source>
</evidence>
<evidence type="ECO:0000256" key="3">
    <source>
        <dbReference type="ARBA" id="ARBA00023163"/>
    </source>
</evidence>
<dbReference type="Pfam" id="PF00027">
    <property type="entry name" value="cNMP_binding"/>
    <property type="match status" value="1"/>
</dbReference>
<dbReference type="InterPro" id="IPR036390">
    <property type="entry name" value="WH_DNA-bd_sf"/>
</dbReference>
<keyword evidence="1" id="KW-0805">Transcription regulation</keyword>
<keyword evidence="2" id="KW-0238">DNA-binding</keyword>
<organism evidence="6 7">
    <name type="scientific">Ochrobactrum soli</name>
    <dbReference type="NCBI Taxonomy" id="2448455"/>
    <lineage>
        <taxon>Bacteria</taxon>
        <taxon>Pseudomonadati</taxon>
        <taxon>Pseudomonadota</taxon>
        <taxon>Alphaproteobacteria</taxon>
        <taxon>Hyphomicrobiales</taxon>
        <taxon>Brucellaceae</taxon>
        <taxon>Brucella/Ochrobactrum group</taxon>
        <taxon>Ochrobactrum</taxon>
    </lineage>
</organism>
<keyword evidence="6" id="KW-0418">Kinase</keyword>
<feature type="domain" description="HTH crp-type" evidence="5">
    <location>
        <begin position="151"/>
        <end position="218"/>
    </location>
</feature>
<dbReference type="InterPro" id="IPR014710">
    <property type="entry name" value="RmlC-like_jellyroll"/>
</dbReference>
<sequence>MSFPSQDAMANKLLALLPPDDYAAIIRETVHVDLPRGVIIAEKGRSITKVYFMTSGIGSIVVTTAEGHRAEAGLFGFDGYVPTSAIAGVETSSYDVFIQVAGEAYEIPYDRFRHWMASSCNFSNIMIRSIEAFSVQLAHTAASNAIHDVPQRLARWLLMCDDRISGSEIALTHEFMSIMLAVRRPSVTTSLHILEGLGLIKSVRGAVIIRSRRELEQYARDAYGWPEKEYSRLMGSFDRARSDPV</sequence>
<keyword evidence="6" id="KW-0808">Transferase</keyword>
<feature type="domain" description="Cyclic nucleotide-binding" evidence="4">
    <location>
        <begin position="33"/>
        <end position="118"/>
    </location>
</feature>
<dbReference type="SUPFAM" id="SSF46785">
    <property type="entry name" value="Winged helix' DNA-binding domain"/>
    <property type="match status" value="1"/>
</dbReference>
<dbReference type="Pfam" id="PF13545">
    <property type="entry name" value="HTH_Crp_2"/>
    <property type="match status" value="1"/>
</dbReference>
<protein>
    <submittedName>
        <fullName evidence="6">cAMP-binding proteins - catabolite gene activator and regulatory subunit of cAMP-dependent protein kinases</fullName>
    </submittedName>
</protein>
<dbReference type="EMBL" id="OOFM01000001">
    <property type="protein sequence ID" value="SPL61304.1"/>
    <property type="molecule type" value="Genomic_DNA"/>
</dbReference>
<dbReference type="RefSeq" id="WP_109365600.1">
    <property type="nucleotide sequence ID" value="NZ_OOFM01000001.1"/>
</dbReference>
<dbReference type="SUPFAM" id="SSF51206">
    <property type="entry name" value="cAMP-binding domain-like"/>
    <property type="match status" value="1"/>
</dbReference>
<dbReference type="Gene3D" id="1.10.10.10">
    <property type="entry name" value="Winged helix-like DNA-binding domain superfamily/Winged helix DNA-binding domain"/>
    <property type="match status" value="1"/>
</dbReference>
<accession>A0A2P9HB30</accession>
<reference evidence="7" key="1">
    <citation type="submission" date="2017-12" db="EMBL/GenBank/DDBJ databases">
        <authorList>
            <person name="Diaz M."/>
        </authorList>
    </citation>
    <scope>NUCLEOTIDE SEQUENCE [LARGE SCALE GENOMIC DNA]</scope>
    <source>
        <strain evidence="7">FI11154</strain>
    </source>
</reference>
<dbReference type="InterPro" id="IPR036388">
    <property type="entry name" value="WH-like_DNA-bd_sf"/>
</dbReference>
<keyword evidence="3" id="KW-0804">Transcription</keyword>
<dbReference type="Proteomes" id="UP000246073">
    <property type="component" value="Unassembled WGS sequence"/>
</dbReference>
<proteinExistence type="predicted"/>
<evidence type="ECO:0000259" key="4">
    <source>
        <dbReference type="Pfam" id="PF00027"/>
    </source>
</evidence>